<reference evidence="3" key="1">
    <citation type="journal article" date="2012" name="Science">
        <title>The Paleozoic origin of enzymatic lignin decomposition reconstructed from 31 fungal genomes.</title>
        <authorList>
            <person name="Floudas D."/>
            <person name="Binder M."/>
            <person name="Riley R."/>
            <person name="Barry K."/>
            <person name="Blanchette R.A."/>
            <person name="Henrissat B."/>
            <person name="Martinez A.T."/>
            <person name="Otillar R."/>
            <person name="Spatafora J.W."/>
            <person name="Yadav J.S."/>
            <person name="Aerts A."/>
            <person name="Benoit I."/>
            <person name="Boyd A."/>
            <person name="Carlson A."/>
            <person name="Copeland A."/>
            <person name="Coutinho P.M."/>
            <person name="de Vries R.P."/>
            <person name="Ferreira P."/>
            <person name="Findley K."/>
            <person name="Foster B."/>
            <person name="Gaskell J."/>
            <person name="Glotzer D."/>
            <person name="Gorecki P."/>
            <person name="Heitman J."/>
            <person name="Hesse C."/>
            <person name="Hori C."/>
            <person name="Igarashi K."/>
            <person name="Jurgens J.A."/>
            <person name="Kallen N."/>
            <person name="Kersten P."/>
            <person name="Kohler A."/>
            <person name="Kuees U."/>
            <person name="Kumar T.K.A."/>
            <person name="Kuo A."/>
            <person name="LaButti K."/>
            <person name="Larrondo L.F."/>
            <person name="Lindquist E."/>
            <person name="Ling A."/>
            <person name="Lombard V."/>
            <person name="Lucas S."/>
            <person name="Lundell T."/>
            <person name="Martin R."/>
            <person name="McLaughlin D.J."/>
            <person name="Morgenstern I."/>
            <person name="Morin E."/>
            <person name="Murat C."/>
            <person name="Nagy L.G."/>
            <person name="Nolan M."/>
            <person name="Ohm R.A."/>
            <person name="Patyshakuliyeva A."/>
            <person name="Rokas A."/>
            <person name="Ruiz-Duenas F.J."/>
            <person name="Sabat G."/>
            <person name="Salamov A."/>
            <person name="Samejima M."/>
            <person name="Schmutz J."/>
            <person name="Slot J.C."/>
            <person name="St John F."/>
            <person name="Stenlid J."/>
            <person name="Sun H."/>
            <person name="Sun S."/>
            <person name="Syed K."/>
            <person name="Tsang A."/>
            <person name="Wiebenga A."/>
            <person name="Young D."/>
            <person name="Pisabarro A."/>
            <person name="Eastwood D.C."/>
            <person name="Martin F."/>
            <person name="Cullen D."/>
            <person name="Grigoriev I.V."/>
            <person name="Hibbett D.S."/>
        </authorList>
    </citation>
    <scope>NUCLEOTIDE SEQUENCE [LARGE SCALE GENOMIC DNA]</scope>
    <source>
        <strain evidence="3">FP-91666</strain>
    </source>
</reference>
<proteinExistence type="predicted"/>
<dbReference type="EMBL" id="JH687406">
    <property type="protein sequence ID" value="EIM79275.1"/>
    <property type="molecule type" value="Genomic_DNA"/>
</dbReference>
<gene>
    <name evidence="2" type="ORF">STEHIDRAFT_150989</name>
</gene>
<dbReference type="Proteomes" id="UP000053927">
    <property type="component" value="Unassembled WGS sequence"/>
</dbReference>
<protein>
    <submittedName>
        <fullName evidence="2">Uncharacterized protein</fullName>
    </submittedName>
</protein>
<evidence type="ECO:0000256" key="1">
    <source>
        <dbReference type="SAM" id="MobiDB-lite"/>
    </source>
</evidence>
<evidence type="ECO:0000313" key="2">
    <source>
        <dbReference type="EMBL" id="EIM79275.1"/>
    </source>
</evidence>
<accession>R7RWS0</accession>
<dbReference type="AlphaFoldDB" id="R7RWS0"/>
<dbReference type="RefSeq" id="XP_007311581.1">
    <property type="nucleotide sequence ID" value="XM_007311519.1"/>
</dbReference>
<sequence length="85" mass="10182">MMDERVVQESPAATCMGTDGRQDEMREVRDVALLEGRGLWIEWRRWVGRHRHHPHLRYALSRPILVMNLHPEILRADTIRRWSDL</sequence>
<name>R7RWS0_STEHR</name>
<feature type="region of interest" description="Disordered" evidence="1">
    <location>
        <begin position="1"/>
        <end position="20"/>
    </location>
</feature>
<dbReference type="GeneID" id="18800137"/>
<dbReference type="KEGG" id="shs:STEHIDRAFT_150989"/>
<evidence type="ECO:0000313" key="3">
    <source>
        <dbReference type="Proteomes" id="UP000053927"/>
    </source>
</evidence>
<organism evidence="2 3">
    <name type="scientific">Stereum hirsutum (strain FP-91666)</name>
    <name type="common">White-rot fungus</name>
    <dbReference type="NCBI Taxonomy" id="721885"/>
    <lineage>
        <taxon>Eukaryota</taxon>
        <taxon>Fungi</taxon>
        <taxon>Dikarya</taxon>
        <taxon>Basidiomycota</taxon>
        <taxon>Agaricomycotina</taxon>
        <taxon>Agaricomycetes</taxon>
        <taxon>Russulales</taxon>
        <taxon>Stereaceae</taxon>
        <taxon>Stereum</taxon>
    </lineage>
</organism>
<keyword evidence="3" id="KW-1185">Reference proteome</keyword>